<organism evidence="1 2">
    <name type="scientific">Achromobacter insuavis</name>
    <dbReference type="NCBI Taxonomy" id="1287735"/>
    <lineage>
        <taxon>Bacteria</taxon>
        <taxon>Pseudomonadati</taxon>
        <taxon>Pseudomonadota</taxon>
        <taxon>Betaproteobacteria</taxon>
        <taxon>Burkholderiales</taxon>
        <taxon>Alcaligenaceae</taxon>
        <taxon>Achromobacter</taxon>
    </lineage>
</organism>
<sequence>MPSSHHSLQIGPVVSSDTVTIKNWGDQWLYMSFHFHLTLEFRMAHFIVTFRFKNDSTYQDRYDSFVDKVKEIAELSPWDETSSFFAFQADDNAVGLCTTLYVETKFDSTKDRMVVIDIDRREKATKGNFDYLPLLNYGLGF</sequence>
<name>A0A6J4ZRI3_9BURK</name>
<evidence type="ECO:0000313" key="2">
    <source>
        <dbReference type="Proteomes" id="UP000507979"/>
    </source>
</evidence>
<proteinExistence type="predicted"/>
<evidence type="ECO:0000313" key="1">
    <source>
        <dbReference type="EMBL" id="CAB3627436.1"/>
    </source>
</evidence>
<dbReference type="AlphaFoldDB" id="A0A6J4ZRI3"/>
<dbReference type="Proteomes" id="UP000507979">
    <property type="component" value="Unassembled WGS sequence"/>
</dbReference>
<dbReference type="EMBL" id="CADIJR010000002">
    <property type="protein sequence ID" value="CAB3627436.1"/>
    <property type="molecule type" value="Genomic_DNA"/>
</dbReference>
<reference evidence="1 2" key="1">
    <citation type="submission" date="2020-04" db="EMBL/GenBank/DDBJ databases">
        <authorList>
            <person name="De Canck E."/>
        </authorList>
    </citation>
    <scope>NUCLEOTIDE SEQUENCE [LARGE SCALE GENOMIC DNA]</scope>
    <source>
        <strain evidence="1 2">LMG 26845</strain>
    </source>
</reference>
<gene>
    <name evidence="1" type="ORF">LMG26845_00426</name>
</gene>
<accession>A0A6J4ZRI3</accession>
<keyword evidence="2" id="KW-1185">Reference proteome</keyword>
<protein>
    <submittedName>
        <fullName evidence="1">Uncharacterized protein</fullName>
    </submittedName>
</protein>